<protein>
    <recommendedName>
        <fullName evidence="3">Right handed beta helix domain-containing protein</fullName>
    </recommendedName>
</protein>
<dbReference type="SUPFAM" id="SSF51126">
    <property type="entry name" value="Pectin lyase-like"/>
    <property type="match status" value="1"/>
</dbReference>
<gene>
    <name evidence="1" type="ORF">EZS28_035821</name>
</gene>
<evidence type="ECO:0008006" key="3">
    <source>
        <dbReference type="Google" id="ProtNLM"/>
    </source>
</evidence>
<comment type="caution">
    <text evidence="1">The sequence shown here is derived from an EMBL/GenBank/DDBJ whole genome shotgun (WGS) entry which is preliminary data.</text>
</comment>
<dbReference type="AlphaFoldDB" id="A0A5J4UFN8"/>
<evidence type="ECO:0000313" key="2">
    <source>
        <dbReference type="Proteomes" id="UP000324800"/>
    </source>
</evidence>
<feature type="non-terminal residue" evidence="1">
    <location>
        <position position="1"/>
    </location>
</feature>
<evidence type="ECO:0000313" key="1">
    <source>
        <dbReference type="EMBL" id="KAA6368652.1"/>
    </source>
</evidence>
<dbReference type="InterPro" id="IPR011050">
    <property type="entry name" value="Pectin_lyase_fold/virulence"/>
</dbReference>
<feature type="non-terminal residue" evidence="1">
    <location>
        <position position="822"/>
    </location>
</feature>
<name>A0A5J4UFN8_9EUKA</name>
<reference evidence="1 2" key="1">
    <citation type="submission" date="2019-03" db="EMBL/GenBank/DDBJ databases">
        <title>Single cell metagenomics reveals metabolic interactions within the superorganism composed of flagellate Streblomastix strix and complex community of Bacteroidetes bacteria on its surface.</title>
        <authorList>
            <person name="Treitli S.C."/>
            <person name="Kolisko M."/>
            <person name="Husnik F."/>
            <person name="Keeling P."/>
            <person name="Hampl V."/>
        </authorList>
    </citation>
    <scope>NUCLEOTIDE SEQUENCE [LARGE SCALE GENOMIC DNA]</scope>
    <source>
        <strain evidence="1">ST1C</strain>
    </source>
</reference>
<sequence length="822" mass="88352">AIYAIIGENGELTITDQCVFDKCSVKNGFGGAIFSRIINSGGAAFINSQFVDCEAFNGGCIYTEINSNGIFTIDGVTSFTRCIGTVEQEHCFAGGIYAILNSGGIMNIFGQCTFTQCSASVSGAIYARISDSSLFLIDCVSTFTECNASSSAGGIYALVYDANSKFILRGLSIFDNCTADFRIGGIFASINNGAQIEISANILFKNCSSPTLTAGGLQIDISQTTSNILLTGELTFENCSSQVYGGGFHFSATTSGYIELNKIICKNCSCSQGGGGLYAQVQSGGELVITGSCLFKNCSSSEGNGAGLNILCTGTESTVRISGLLTFDQCTAFDQGGGAYLSSVDNGLIEIDKAIFKECNSSLGGGLYMDIDFTTESYIKIIDFTFQDCKAIINELIITPTGYGGGLFLTGNGDYVVASEKLNLKEMKISGNTADKAGQSIYIVITKVKEWCKQGISGEFVKGNYSDGTSNQNELEGIPLSGDSFIGKTSQQIQQQQNTLEYFWTYPLGQIWHILNKDFELIIGSDQTGCAEFDNPCYSIAYAIQQISIEKGGSITSIIPEKRIGIHQGGYDLTSPYQFNKSNSNTDCVKIMKQLYGTNQAMIGLAEINIIKGGDESTVENGHKGWISASGGIELKFYFIKFITDKSKLNIPIIYIQDENTNLELDSVTFSDINLSPTDEPKGIIHIDVDYNELVVSDCIFEDITIEGEGGSAIRIENDQENAFTATIEGTQFNNINSTGEESAQGGSAIYAEIREDCSLIIDDNCEFNDCVIESGNGGALYVDIDYSKSFQFKIKDATFRNSQAKKHNSRDIPPTGYGGGI</sequence>
<organism evidence="1 2">
    <name type="scientific">Streblomastix strix</name>
    <dbReference type="NCBI Taxonomy" id="222440"/>
    <lineage>
        <taxon>Eukaryota</taxon>
        <taxon>Metamonada</taxon>
        <taxon>Preaxostyla</taxon>
        <taxon>Oxymonadida</taxon>
        <taxon>Streblomastigidae</taxon>
        <taxon>Streblomastix</taxon>
    </lineage>
</organism>
<dbReference type="Proteomes" id="UP000324800">
    <property type="component" value="Unassembled WGS sequence"/>
</dbReference>
<dbReference type="EMBL" id="SNRW01017136">
    <property type="protein sequence ID" value="KAA6368652.1"/>
    <property type="molecule type" value="Genomic_DNA"/>
</dbReference>
<accession>A0A5J4UFN8</accession>
<proteinExistence type="predicted"/>